<organism evidence="1">
    <name type="scientific">Sesamum radiatum</name>
    <name type="common">Black benniseed</name>
    <dbReference type="NCBI Taxonomy" id="300843"/>
    <lineage>
        <taxon>Eukaryota</taxon>
        <taxon>Viridiplantae</taxon>
        <taxon>Streptophyta</taxon>
        <taxon>Embryophyta</taxon>
        <taxon>Tracheophyta</taxon>
        <taxon>Spermatophyta</taxon>
        <taxon>Magnoliopsida</taxon>
        <taxon>eudicotyledons</taxon>
        <taxon>Gunneridae</taxon>
        <taxon>Pentapetalae</taxon>
        <taxon>asterids</taxon>
        <taxon>lamiids</taxon>
        <taxon>Lamiales</taxon>
        <taxon>Pedaliaceae</taxon>
        <taxon>Sesamum</taxon>
    </lineage>
</organism>
<evidence type="ECO:0000313" key="1">
    <source>
        <dbReference type="EMBL" id="KAL0361897.1"/>
    </source>
</evidence>
<proteinExistence type="predicted"/>
<dbReference type="AlphaFoldDB" id="A0AAW2Q2B9"/>
<accession>A0AAW2Q2B9</accession>
<gene>
    <name evidence="1" type="ORF">Sradi_3874200</name>
</gene>
<comment type="caution">
    <text evidence="1">The sequence shown here is derived from an EMBL/GenBank/DDBJ whole genome shotgun (WGS) entry which is preliminary data.</text>
</comment>
<reference evidence="1" key="1">
    <citation type="submission" date="2020-06" db="EMBL/GenBank/DDBJ databases">
        <authorList>
            <person name="Li T."/>
            <person name="Hu X."/>
            <person name="Zhang T."/>
            <person name="Song X."/>
            <person name="Zhang H."/>
            <person name="Dai N."/>
            <person name="Sheng W."/>
            <person name="Hou X."/>
            <person name="Wei L."/>
        </authorList>
    </citation>
    <scope>NUCLEOTIDE SEQUENCE</scope>
    <source>
        <strain evidence="1">G02</strain>
        <tissue evidence="1">Leaf</tissue>
    </source>
</reference>
<reference evidence="1" key="2">
    <citation type="journal article" date="2024" name="Plant">
        <title>Genomic evolution and insights into agronomic trait innovations of Sesamum species.</title>
        <authorList>
            <person name="Miao H."/>
            <person name="Wang L."/>
            <person name="Qu L."/>
            <person name="Liu H."/>
            <person name="Sun Y."/>
            <person name="Le M."/>
            <person name="Wang Q."/>
            <person name="Wei S."/>
            <person name="Zheng Y."/>
            <person name="Lin W."/>
            <person name="Duan Y."/>
            <person name="Cao H."/>
            <person name="Xiong S."/>
            <person name="Wang X."/>
            <person name="Wei L."/>
            <person name="Li C."/>
            <person name="Ma Q."/>
            <person name="Ju M."/>
            <person name="Zhao R."/>
            <person name="Li G."/>
            <person name="Mu C."/>
            <person name="Tian Q."/>
            <person name="Mei H."/>
            <person name="Zhang T."/>
            <person name="Gao T."/>
            <person name="Zhang H."/>
        </authorList>
    </citation>
    <scope>NUCLEOTIDE SEQUENCE</scope>
    <source>
        <strain evidence="1">G02</strain>
    </source>
</reference>
<sequence>MANFKKSLEFQRLVSDRALRYYYHSYRTYISQFADASYLPLTTSTSFLDIHVGLANVPEPDKEVLSQAAKKPYFMLPKRKRL</sequence>
<protein>
    <submittedName>
        <fullName evidence="1">Uncharacterized protein</fullName>
    </submittedName>
</protein>
<dbReference type="EMBL" id="JACGWJ010000016">
    <property type="protein sequence ID" value="KAL0361897.1"/>
    <property type="molecule type" value="Genomic_DNA"/>
</dbReference>
<name>A0AAW2Q2B9_SESRA</name>